<sequence>MRDMRAAIEKELNEEFNELKQSVAFFSTQFDAMATRCSEIEKENTALKKDNAVLFTECNSLKQVVTAHEQRMTDLEQYSHIRNVEVKGIPEVANEKLLDILKKLGEVVSENISEDDIDACHRVPRRDGGCANIGVQFSSRTKRDTFIEKGRKKRVCTTDLGFPESSSVYINEHLCPTLKKLVGQVIARKNEKQWKYAWTRDGKIFARKTDTSRTLRLTCSQDLEKMM</sequence>
<dbReference type="AlphaFoldDB" id="A0A9J6H5W1"/>
<reference evidence="2 3" key="1">
    <citation type="journal article" date="2020" name="Cell">
        <title>Large-Scale Comparative Analyses of Tick Genomes Elucidate Their Genetic Diversity and Vector Capacities.</title>
        <authorList>
            <consortium name="Tick Genome and Microbiome Consortium (TIGMIC)"/>
            <person name="Jia N."/>
            <person name="Wang J."/>
            <person name="Shi W."/>
            <person name="Du L."/>
            <person name="Sun Y."/>
            <person name="Zhan W."/>
            <person name="Jiang J.F."/>
            <person name="Wang Q."/>
            <person name="Zhang B."/>
            <person name="Ji P."/>
            <person name="Bell-Sakyi L."/>
            <person name="Cui X.M."/>
            <person name="Yuan T.T."/>
            <person name="Jiang B.G."/>
            <person name="Yang W.F."/>
            <person name="Lam T.T."/>
            <person name="Chang Q.C."/>
            <person name="Ding S.J."/>
            <person name="Wang X.J."/>
            <person name="Zhu J.G."/>
            <person name="Ruan X.D."/>
            <person name="Zhao L."/>
            <person name="Wei J.T."/>
            <person name="Ye R.Z."/>
            <person name="Que T.C."/>
            <person name="Du C.H."/>
            <person name="Zhou Y.H."/>
            <person name="Cheng J.X."/>
            <person name="Dai P.F."/>
            <person name="Guo W.B."/>
            <person name="Han X.H."/>
            <person name="Huang E.J."/>
            <person name="Li L.F."/>
            <person name="Wei W."/>
            <person name="Gao Y.C."/>
            <person name="Liu J.Z."/>
            <person name="Shao H.Z."/>
            <person name="Wang X."/>
            <person name="Wang C.C."/>
            <person name="Yang T.C."/>
            <person name="Huo Q.B."/>
            <person name="Li W."/>
            <person name="Chen H.Y."/>
            <person name="Chen S.E."/>
            <person name="Zhou L.G."/>
            <person name="Ni X.B."/>
            <person name="Tian J.H."/>
            <person name="Sheng Y."/>
            <person name="Liu T."/>
            <person name="Pan Y.S."/>
            <person name="Xia L.Y."/>
            <person name="Li J."/>
            <person name="Zhao F."/>
            <person name="Cao W.C."/>
        </authorList>
    </citation>
    <scope>NUCLEOTIDE SEQUENCE [LARGE SCALE GENOMIC DNA]</scope>
    <source>
        <strain evidence="2">HaeL-2018</strain>
    </source>
</reference>
<dbReference type="Pfam" id="PF25298">
    <property type="entry name" value="Baculo_FP_2nd"/>
    <property type="match status" value="1"/>
</dbReference>
<evidence type="ECO:0000313" key="2">
    <source>
        <dbReference type="EMBL" id="KAH9382457.1"/>
    </source>
</evidence>
<dbReference type="Proteomes" id="UP000821853">
    <property type="component" value="Chromosome 9"/>
</dbReference>
<evidence type="ECO:0000313" key="3">
    <source>
        <dbReference type="Proteomes" id="UP000821853"/>
    </source>
</evidence>
<dbReference type="InterPro" id="IPR057251">
    <property type="entry name" value="FP_C"/>
</dbReference>
<evidence type="ECO:0000259" key="1">
    <source>
        <dbReference type="Pfam" id="PF25298"/>
    </source>
</evidence>
<comment type="caution">
    <text evidence="2">The sequence shown here is derived from an EMBL/GenBank/DDBJ whole genome shotgun (WGS) entry which is preliminary data.</text>
</comment>
<dbReference type="InterPro" id="IPR004244">
    <property type="entry name" value="Transposase_22"/>
</dbReference>
<dbReference type="OMA" id="CANIGVQ"/>
<protein>
    <recommendedName>
        <fullName evidence="1">FP protein C-terminal domain-containing protein</fullName>
    </recommendedName>
</protein>
<name>A0A9J6H5W1_HAELO</name>
<accession>A0A9J6H5W1</accession>
<dbReference type="PANTHER" id="PTHR11505">
    <property type="entry name" value="L1 TRANSPOSABLE ELEMENT-RELATED"/>
    <property type="match status" value="1"/>
</dbReference>
<proteinExistence type="predicted"/>
<keyword evidence="3" id="KW-1185">Reference proteome</keyword>
<organism evidence="2 3">
    <name type="scientific">Haemaphysalis longicornis</name>
    <name type="common">Bush tick</name>
    <dbReference type="NCBI Taxonomy" id="44386"/>
    <lineage>
        <taxon>Eukaryota</taxon>
        <taxon>Metazoa</taxon>
        <taxon>Ecdysozoa</taxon>
        <taxon>Arthropoda</taxon>
        <taxon>Chelicerata</taxon>
        <taxon>Arachnida</taxon>
        <taxon>Acari</taxon>
        <taxon>Parasitiformes</taxon>
        <taxon>Ixodida</taxon>
        <taxon>Ixodoidea</taxon>
        <taxon>Ixodidae</taxon>
        <taxon>Haemaphysalinae</taxon>
        <taxon>Haemaphysalis</taxon>
    </lineage>
</organism>
<dbReference type="EMBL" id="JABSTR010000011">
    <property type="protein sequence ID" value="KAH9382457.1"/>
    <property type="molecule type" value="Genomic_DNA"/>
</dbReference>
<dbReference type="OrthoDB" id="6509011at2759"/>
<dbReference type="VEuPathDB" id="VectorBase:HLOH_058953"/>
<gene>
    <name evidence="2" type="ORF">HPB48_004281</name>
</gene>
<feature type="domain" description="FP protein C-terminal" evidence="1">
    <location>
        <begin position="176"/>
        <end position="226"/>
    </location>
</feature>